<dbReference type="AlphaFoldDB" id="A0A9W7EDQ7"/>
<organism evidence="3 4">
    <name type="scientific">Triparma laevis f. longispina</name>
    <dbReference type="NCBI Taxonomy" id="1714387"/>
    <lineage>
        <taxon>Eukaryota</taxon>
        <taxon>Sar</taxon>
        <taxon>Stramenopiles</taxon>
        <taxon>Ochrophyta</taxon>
        <taxon>Bolidophyceae</taxon>
        <taxon>Parmales</taxon>
        <taxon>Triparmaceae</taxon>
        <taxon>Triparma</taxon>
    </lineage>
</organism>
<accession>A0A9W7EDQ7</accession>
<feature type="non-terminal residue" evidence="3">
    <location>
        <position position="77"/>
    </location>
</feature>
<dbReference type="Proteomes" id="UP001165122">
    <property type="component" value="Unassembled WGS sequence"/>
</dbReference>
<evidence type="ECO:0000313" key="4">
    <source>
        <dbReference type="Proteomes" id="UP001165122"/>
    </source>
</evidence>
<dbReference type="EMBL" id="BRXW01000710">
    <property type="protein sequence ID" value="GMH75092.1"/>
    <property type="molecule type" value="Genomic_DNA"/>
</dbReference>
<keyword evidence="2" id="KW-0732">Signal</keyword>
<comment type="caution">
    <text evidence="3">The sequence shown here is derived from an EMBL/GenBank/DDBJ whole genome shotgun (WGS) entry which is preliminary data.</text>
</comment>
<evidence type="ECO:0008006" key="5">
    <source>
        <dbReference type="Google" id="ProtNLM"/>
    </source>
</evidence>
<gene>
    <name evidence="3" type="ORF">TrLO_g12817</name>
</gene>
<sequence>MKFYIALAIALMTTNLAQAEMTNVRDSSSGSKSVTKDSNIIEAISTAVNGLRGSRRRLSYDDNYSPESGKGKSASGD</sequence>
<feature type="signal peptide" evidence="2">
    <location>
        <begin position="1"/>
        <end position="19"/>
    </location>
</feature>
<keyword evidence="4" id="KW-1185">Reference proteome</keyword>
<name>A0A9W7EDQ7_9STRA</name>
<reference evidence="4" key="1">
    <citation type="journal article" date="2023" name="Commun. Biol.">
        <title>Genome analysis of Parmales, the sister group of diatoms, reveals the evolutionary specialization of diatoms from phago-mixotrophs to photoautotrophs.</title>
        <authorList>
            <person name="Ban H."/>
            <person name="Sato S."/>
            <person name="Yoshikawa S."/>
            <person name="Yamada K."/>
            <person name="Nakamura Y."/>
            <person name="Ichinomiya M."/>
            <person name="Sato N."/>
            <person name="Blanc-Mathieu R."/>
            <person name="Endo H."/>
            <person name="Kuwata A."/>
            <person name="Ogata H."/>
        </authorList>
    </citation>
    <scope>NUCLEOTIDE SEQUENCE [LARGE SCALE GENOMIC DNA]</scope>
    <source>
        <strain evidence="4">NIES 3700</strain>
    </source>
</reference>
<evidence type="ECO:0000313" key="3">
    <source>
        <dbReference type="EMBL" id="GMH75092.1"/>
    </source>
</evidence>
<evidence type="ECO:0000256" key="2">
    <source>
        <dbReference type="SAM" id="SignalP"/>
    </source>
</evidence>
<protein>
    <recommendedName>
        <fullName evidence="5">RxLR effector protein</fullName>
    </recommendedName>
</protein>
<feature type="region of interest" description="Disordered" evidence="1">
    <location>
        <begin position="56"/>
        <end position="77"/>
    </location>
</feature>
<evidence type="ECO:0000256" key="1">
    <source>
        <dbReference type="SAM" id="MobiDB-lite"/>
    </source>
</evidence>
<feature type="chain" id="PRO_5040961949" description="RxLR effector protein" evidence="2">
    <location>
        <begin position="20"/>
        <end position="77"/>
    </location>
</feature>
<proteinExistence type="predicted"/>